<evidence type="ECO:0000313" key="2">
    <source>
        <dbReference type="EMBL" id="WWD84161.1"/>
    </source>
</evidence>
<keyword evidence="3" id="KW-1185">Reference proteome</keyword>
<gene>
    <name evidence="2" type="ORF">TEGL_25840</name>
</gene>
<keyword evidence="1" id="KW-0175">Coiled coil</keyword>
<sequence>MNWILDEAVNNMKNSTNTLKKEIDEAKAKTKILRNHFSTKDIYEAAAHEYWKGYEAALKVGRKMFEEQLQEIEDMKKEDIKETELAEENLQENKKRAYCE</sequence>
<evidence type="ECO:0000313" key="3">
    <source>
        <dbReference type="Proteomes" id="UP001348492"/>
    </source>
</evidence>
<reference evidence="2 3" key="1">
    <citation type="journal article" date="2023" name="PLoS ONE">
        <title>Genome-based metabolic and phylogenomic analysis of three Terrisporobacter species.</title>
        <authorList>
            <person name="Boer T."/>
            <person name="Bengelsdorf F.R."/>
            <person name="Bomeke M."/>
            <person name="Daniel R."/>
            <person name="Poehlein A."/>
        </authorList>
    </citation>
    <scope>NUCLEOTIDE SEQUENCE [LARGE SCALE GENOMIC DNA]</scope>
    <source>
        <strain evidence="2 3">DSM 1288</strain>
    </source>
</reference>
<organism evidence="2 3">
    <name type="scientific">Terrisporobacter glycolicus ATCC 14880 = DSM 1288</name>
    <dbReference type="NCBI Taxonomy" id="1121315"/>
    <lineage>
        <taxon>Bacteria</taxon>
        <taxon>Bacillati</taxon>
        <taxon>Bacillota</taxon>
        <taxon>Clostridia</taxon>
        <taxon>Peptostreptococcales</taxon>
        <taxon>Peptostreptococcaceae</taxon>
        <taxon>Terrisporobacter</taxon>
    </lineage>
</organism>
<feature type="coiled-coil region" evidence="1">
    <location>
        <begin position="62"/>
        <end position="100"/>
    </location>
</feature>
<protein>
    <submittedName>
        <fullName evidence="2">Uncharacterized protein</fullName>
    </submittedName>
</protein>
<dbReference type="Proteomes" id="UP001348492">
    <property type="component" value="Chromosome"/>
</dbReference>
<evidence type="ECO:0000256" key="1">
    <source>
        <dbReference type="SAM" id="Coils"/>
    </source>
</evidence>
<dbReference type="EMBL" id="CP117523">
    <property type="protein sequence ID" value="WWD84161.1"/>
    <property type="molecule type" value="Genomic_DNA"/>
</dbReference>
<proteinExistence type="predicted"/>
<dbReference type="RefSeq" id="WP_018592583.1">
    <property type="nucleotide sequence ID" value="NZ_CP117523.1"/>
</dbReference>
<accession>A0ABZ2EXA3</accession>
<name>A0ABZ2EXA3_9FIRM</name>